<evidence type="ECO:0000256" key="5">
    <source>
        <dbReference type="ARBA" id="ARBA00022692"/>
    </source>
</evidence>
<protein>
    <submittedName>
        <fullName evidence="13">Uncharacterized protein</fullName>
    </submittedName>
</protein>
<dbReference type="EMBL" id="CAIIXF020000008">
    <property type="protein sequence ID" value="CAH1791041.1"/>
    <property type="molecule type" value="Genomic_DNA"/>
</dbReference>
<dbReference type="Gene3D" id="3.80.10.10">
    <property type="entry name" value="Ribonuclease Inhibitor"/>
    <property type="match status" value="2"/>
</dbReference>
<proteinExistence type="inferred from homology"/>
<dbReference type="Proteomes" id="UP000749559">
    <property type="component" value="Unassembled WGS sequence"/>
</dbReference>
<dbReference type="InterPro" id="IPR000157">
    <property type="entry name" value="TIR_dom"/>
</dbReference>
<keyword evidence="9" id="KW-1133">Transmembrane helix</keyword>
<evidence type="ECO:0000313" key="14">
    <source>
        <dbReference type="Proteomes" id="UP000749559"/>
    </source>
</evidence>
<keyword evidence="7" id="KW-0677">Repeat</keyword>
<dbReference type="InterPro" id="IPR032675">
    <property type="entry name" value="LRR_dom_sf"/>
</dbReference>
<keyword evidence="3" id="KW-0399">Innate immunity</keyword>
<evidence type="ECO:0000256" key="9">
    <source>
        <dbReference type="ARBA" id="ARBA00022989"/>
    </source>
</evidence>
<keyword evidence="8" id="KW-0391">Immunity</keyword>
<dbReference type="FunFam" id="3.40.50.10140:FF:000001">
    <property type="entry name" value="Toll-like receptor 2"/>
    <property type="match status" value="1"/>
</dbReference>
<evidence type="ECO:0000256" key="12">
    <source>
        <dbReference type="ARBA" id="ARBA00023180"/>
    </source>
</evidence>
<evidence type="ECO:0000256" key="7">
    <source>
        <dbReference type="ARBA" id="ARBA00022737"/>
    </source>
</evidence>
<dbReference type="GO" id="GO:0005886">
    <property type="term" value="C:plasma membrane"/>
    <property type="evidence" value="ECO:0007669"/>
    <property type="project" value="TreeGrafter"/>
</dbReference>
<comment type="caution">
    <text evidence="13">The sequence shown here is derived from an EMBL/GenBank/DDBJ whole genome shotgun (WGS) entry which is preliminary data.</text>
</comment>
<evidence type="ECO:0000256" key="3">
    <source>
        <dbReference type="ARBA" id="ARBA00022588"/>
    </source>
</evidence>
<evidence type="ECO:0000256" key="6">
    <source>
        <dbReference type="ARBA" id="ARBA00022729"/>
    </source>
</evidence>
<evidence type="ECO:0000256" key="11">
    <source>
        <dbReference type="ARBA" id="ARBA00023170"/>
    </source>
</evidence>
<evidence type="ECO:0000256" key="10">
    <source>
        <dbReference type="ARBA" id="ARBA00023136"/>
    </source>
</evidence>
<accession>A0A8J1XXP8</accession>
<dbReference type="Pfam" id="PF01582">
    <property type="entry name" value="TIR"/>
    <property type="match status" value="1"/>
</dbReference>
<dbReference type="SUPFAM" id="SSF52058">
    <property type="entry name" value="L domain-like"/>
    <property type="match status" value="1"/>
</dbReference>
<dbReference type="InterPro" id="IPR035897">
    <property type="entry name" value="Toll_tir_struct_dom_sf"/>
</dbReference>
<keyword evidence="5" id="KW-0812">Transmembrane</keyword>
<dbReference type="InterPro" id="IPR026906">
    <property type="entry name" value="LRR_5"/>
</dbReference>
<dbReference type="PANTHER" id="PTHR24365">
    <property type="entry name" value="TOLL-LIKE RECEPTOR"/>
    <property type="match status" value="1"/>
</dbReference>
<dbReference type="InterPro" id="IPR017241">
    <property type="entry name" value="Toll-like_receptor"/>
</dbReference>
<evidence type="ECO:0000313" key="13">
    <source>
        <dbReference type="EMBL" id="CAH1791041.1"/>
    </source>
</evidence>
<dbReference type="AlphaFoldDB" id="A0A8J1XXP8"/>
<reference evidence="13" key="1">
    <citation type="submission" date="2022-03" db="EMBL/GenBank/DDBJ databases">
        <authorList>
            <person name="Martin C."/>
        </authorList>
    </citation>
    <scope>NUCLEOTIDE SEQUENCE</scope>
</reference>
<evidence type="ECO:0000256" key="2">
    <source>
        <dbReference type="ARBA" id="ARBA00009634"/>
    </source>
</evidence>
<dbReference type="SMART" id="SM00255">
    <property type="entry name" value="TIR"/>
    <property type="match status" value="1"/>
</dbReference>
<dbReference type="PRINTS" id="PR01537">
    <property type="entry name" value="INTRLKN1R1F"/>
</dbReference>
<dbReference type="PANTHER" id="PTHR24365:SF530">
    <property type="entry name" value="MSTPROX-RELATED"/>
    <property type="match status" value="1"/>
</dbReference>
<evidence type="ECO:0000256" key="4">
    <source>
        <dbReference type="ARBA" id="ARBA00022614"/>
    </source>
</evidence>
<dbReference type="Pfam" id="PF13855">
    <property type="entry name" value="LRR_8"/>
    <property type="match status" value="1"/>
</dbReference>
<comment type="similarity">
    <text evidence="2">Belongs to the Toll-like receptor family.</text>
</comment>
<keyword evidence="12" id="KW-0325">Glycoprotein</keyword>
<dbReference type="GO" id="GO:0002224">
    <property type="term" value="P:toll-like receptor signaling pathway"/>
    <property type="evidence" value="ECO:0007669"/>
    <property type="project" value="InterPro"/>
</dbReference>
<dbReference type="PIRSF" id="PIRSF037595">
    <property type="entry name" value="Toll-like_receptor"/>
    <property type="match status" value="1"/>
</dbReference>
<keyword evidence="14" id="KW-1185">Reference proteome</keyword>
<evidence type="ECO:0000256" key="1">
    <source>
        <dbReference type="ARBA" id="ARBA00004479"/>
    </source>
</evidence>
<dbReference type="PROSITE" id="PS50104">
    <property type="entry name" value="TIR"/>
    <property type="match status" value="1"/>
</dbReference>
<name>A0A8J1XXP8_OWEFU</name>
<dbReference type="OrthoDB" id="1526598at2759"/>
<dbReference type="GO" id="GO:0004888">
    <property type="term" value="F:transmembrane signaling receptor activity"/>
    <property type="evidence" value="ECO:0007669"/>
    <property type="project" value="InterPro"/>
</dbReference>
<dbReference type="InterPro" id="IPR001611">
    <property type="entry name" value="Leu-rich_rpt"/>
</dbReference>
<keyword evidence="11" id="KW-0675">Receptor</keyword>
<keyword evidence="10" id="KW-0472">Membrane</keyword>
<sequence>MENNKTLGFIYDLLVFLLLQKYITCAIYSVEHRQNAATNVIETHNRKNVTADLNNTRIEHVHKNVCIFDELLNTINCDNLALKTFPDLPTSVNGISVRNNPITYIPPLKKYSKLTYLDISNTSITSLDKEVFTGLINLQVLHIRQCSMLQHITSDIFTSLTNLKTLAFSDSFRLLLDKGFEAIDSLPNGTLEHAFLDNMNFLVNSGIYQIRNEKLQVLKRHNIKTLSLYWNHIISLEPGFSDFIPNVEHLNIGFNFFVYIDPNQRLTLLLNFLSLQKMRLFDASFNVHGHIGPGRIDVHLDGNQCMPVPIGLELVFFSHSTWYRHFIDINNFLFCRNNIRELHLSDTNVGSVRGHFVNLTHLEYFNFQNGDTTMVTHDVFDCKHWPNIRTLLMGGNNLYQVFNQTDNTYNHFKSCHHLNVIDLADSHIDKLSKDSFIDAAYLREVNVSQNNLVIFDVNLSNNYRLELLNVSNNMISRLSEDFTEILDRINSGLKKNSTARSNKRLIVDMLNNPLICSCETVDFIEWCQTTNVTLNDLEKYTCIYHGKRMLLLDIDVHDLRIKCHMPLIIAITVTSLTTILILIVTLVIYKKRWRLQYYALLAKQSVRKALRSKQNHNQTYKYDAFVSYSANDDEWVLRNLHSVMEGEHGLKLCLHQRDFTPGNDIQDNIVVSIEESHKAVLVISNNFLQSKWCYFELQMARNKLLDSTTDIVVLILLDEPARLARELVTPTLRSLLATKTYLKAPRFPEEEDLFWLKLKETIMKDIQRTI</sequence>
<keyword evidence="4" id="KW-0433">Leucine-rich repeat</keyword>
<comment type="subcellular location">
    <subcellularLocation>
        <location evidence="1">Membrane</location>
        <topology evidence="1">Single-pass type I membrane protein</topology>
    </subcellularLocation>
</comment>
<organism evidence="13 14">
    <name type="scientific">Owenia fusiformis</name>
    <name type="common">Polychaete worm</name>
    <dbReference type="NCBI Taxonomy" id="6347"/>
    <lineage>
        <taxon>Eukaryota</taxon>
        <taxon>Metazoa</taxon>
        <taxon>Spiralia</taxon>
        <taxon>Lophotrochozoa</taxon>
        <taxon>Annelida</taxon>
        <taxon>Polychaeta</taxon>
        <taxon>Sedentaria</taxon>
        <taxon>Canalipalpata</taxon>
        <taxon>Sabellida</taxon>
        <taxon>Oweniida</taxon>
        <taxon>Oweniidae</taxon>
        <taxon>Owenia</taxon>
    </lineage>
</organism>
<evidence type="ECO:0000256" key="8">
    <source>
        <dbReference type="ARBA" id="ARBA00022859"/>
    </source>
</evidence>
<dbReference type="SUPFAM" id="SSF52200">
    <property type="entry name" value="Toll/Interleukin receptor TIR domain"/>
    <property type="match status" value="1"/>
</dbReference>
<gene>
    <name evidence="13" type="ORF">OFUS_LOCUS16177</name>
</gene>
<keyword evidence="6" id="KW-0732">Signal</keyword>
<dbReference type="GO" id="GO:0045087">
    <property type="term" value="P:innate immune response"/>
    <property type="evidence" value="ECO:0007669"/>
    <property type="project" value="UniProtKB-KW"/>
</dbReference>
<dbReference type="Pfam" id="PF13306">
    <property type="entry name" value="LRR_5"/>
    <property type="match status" value="1"/>
</dbReference>
<dbReference type="Gene3D" id="3.40.50.10140">
    <property type="entry name" value="Toll/interleukin-1 receptor homology (TIR) domain"/>
    <property type="match status" value="1"/>
</dbReference>